<evidence type="ECO:0000313" key="4">
    <source>
        <dbReference type="Proteomes" id="UP000789901"/>
    </source>
</evidence>
<dbReference type="InterPro" id="IPR039743">
    <property type="entry name" value="6GAL/EXGAL"/>
</dbReference>
<dbReference type="SUPFAM" id="SSF51011">
    <property type="entry name" value="Glycosyl hydrolase domain"/>
    <property type="match status" value="1"/>
</dbReference>
<dbReference type="Pfam" id="PF14587">
    <property type="entry name" value="Glyco_hydr_30_2"/>
    <property type="match status" value="1"/>
</dbReference>
<gene>
    <name evidence="3" type="ORF">GMARGA_LOCUS1392</name>
</gene>
<proteinExistence type="predicted"/>
<dbReference type="PANTHER" id="PTHR42767">
    <property type="entry name" value="ENDO-BETA-1,6-GALACTANASE"/>
    <property type="match status" value="1"/>
</dbReference>
<evidence type="ECO:0000313" key="3">
    <source>
        <dbReference type="EMBL" id="CAG8484166.1"/>
    </source>
</evidence>
<organism evidence="3 4">
    <name type="scientific">Gigaspora margarita</name>
    <dbReference type="NCBI Taxonomy" id="4874"/>
    <lineage>
        <taxon>Eukaryota</taxon>
        <taxon>Fungi</taxon>
        <taxon>Fungi incertae sedis</taxon>
        <taxon>Mucoromycota</taxon>
        <taxon>Glomeromycotina</taxon>
        <taxon>Glomeromycetes</taxon>
        <taxon>Diversisporales</taxon>
        <taxon>Gigasporaceae</taxon>
        <taxon>Gigaspora</taxon>
    </lineage>
</organism>
<dbReference type="Gene3D" id="3.20.20.80">
    <property type="entry name" value="Glycosidases"/>
    <property type="match status" value="1"/>
</dbReference>
<dbReference type="InterPro" id="IPR013780">
    <property type="entry name" value="Glyco_hydro_b"/>
</dbReference>
<keyword evidence="4" id="KW-1185">Reference proteome</keyword>
<accession>A0ABM8VZ77</accession>
<comment type="caution">
    <text evidence="3">The sequence shown here is derived from an EMBL/GenBank/DDBJ whole genome shotgun (WGS) entry which is preliminary data.</text>
</comment>
<dbReference type="Gene3D" id="2.60.40.1180">
    <property type="entry name" value="Golgi alpha-mannosidase II"/>
    <property type="match status" value="1"/>
</dbReference>
<sequence>MALKFIIRLLLTISIFSSIANAKKTVFIDPNDRWQVFEGWGTMLSWWTNVIGGFPNDYKEFIADLAFDPEKGLGLNVIRFVIPGGDNPTHHHIRPEGNVPGYWPCSSCNFNWSADEHQRWALFASLKRGANIFEANSASPPYWMTKSNCSSGSVHGISDNLRPSYYDAFAKYLTEVVSWYKEQGIIFGTIAPFNEPSAKWWKALGYQEGRHYSCSTMNTIIKKVADNLIAKGLNDTSISIADEYAVDQEVFTINCIDSTAKSYISQYNVHGYRSSQKTELHNIANKDGKKLWISEYGLLTKLDMSASITISEQILNDMRNLKTNAWVYFQAIQDDPNGSNGWGLVGVSYTNSSYPPKIHLDFYAYKQYTKFIRPGYQIISSNDNDTLAAYSAKDQKLVIVCTNKGAAQLWNFNVNMFNISNITAFRTSNNNETFTPLSRIPSINNGSLVYLHPSDSITTWVFDATLNL</sequence>
<name>A0ABM8VZ77_GIGMA</name>
<dbReference type="Proteomes" id="UP000789901">
    <property type="component" value="Unassembled WGS sequence"/>
</dbReference>
<evidence type="ECO:0000256" key="1">
    <source>
        <dbReference type="SAM" id="SignalP"/>
    </source>
</evidence>
<dbReference type="SUPFAM" id="SSF51445">
    <property type="entry name" value="(Trans)glycosidases"/>
    <property type="match status" value="1"/>
</dbReference>
<feature type="domain" description="Endo-beta-1,6-galactanase-like" evidence="2">
    <location>
        <begin position="24"/>
        <end position="318"/>
    </location>
</feature>
<dbReference type="EMBL" id="CAJVQB010000358">
    <property type="protein sequence ID" value="CAG8484166.1"/>
    <property type="molecule type" value="Genomic_DNA"/>
</dbReference>
<protein>
    <submittedName>
        <fullName evidence="3">45778_t:CDS:1</fullName>
    </submittedName>
</protein>
<feature type="signal peptide" evidence="1">
    <location>
        <begin position="1"/>
        <end position="22"/>
    </location>
</feature>
<dbReference type="PANTHER" id="PTHR42767:SF1">
    <property type="entry name" value="ENDO-BETA-1,6-GALACTANASE-LIKE DOMAIN-CONTAINING PROTEIN"/>
    <property type="match status" value="1"/>
</dbReference>
<evidence type="ECO:0000259" key="2">
    <source>
        <dbReference type="Pfam" id="PF14587"/>
    </source>
</evidence>
<reference evidence="3 4" key="1">
    <citation type="submission" date="2021-06" db="EMBL/GenBank/DDBJ databases">
        <authorList>
            <person name="Kallberg Y."/>
            <person name="Tangrot J."/>
            <person name="Rosling A."/>
        </authorList>
    </citation>
    <scope>NUCLEOTIDE SEQUENCE [LARGE SCALE GENOMIC DNA]</scope>
    <source>
        <strain evidence="3 4">120-4 pot B 10/14</strain>
    </source>
</reference>
<feature type="chain" id="PRO_5046294277" evidence="1">
    <location>
        <begin position="23"/>
        <end position="468"/>
    </location>
</feature>
<dbReference type="InterPro" id="IPR039514">
    <property type="entry name" value="6GAL-like"/>
</dbReference>
<keyword evidence="1" id="KW-0732">Signal</keyword>
<dbReference type="InterPro" id="IPR017853">
    <property type="entry name" value="GH"/>
</dbReference>